<organism evidence="5 6">
    <name type="scientific">Papaver somniferum</name>
    <name type="common">Opium poppy</name>
    <dbReference type="NCBI Taxonomy" id="3469"/>
    <lineage>
        <taxon>Eukaryota</taxon>
        <taxon>Viridiplantae</taxon>
        <taxon>Streptophyta</taxon>
        <taxon>Embryophyta</taxon>
        <taxon>Tracheophyta</taxon>
        <taxon>Spermatophyta</taxon>
        <taxon>Magnoliopsida</taxon>
        <taxon>Ranunculales</taxon>
        <taxon>Papaveraceae</taxon>
        <taxon>Papaveroideae</taxon>
        <taxon>Papaver</taxon>
    </lineage>
</organism>
<evidence type="ECO:0000313" key="6">
    <source>
        <dbReference type="Proteomes" id="UP000316621"/>
    </source>
</evidence>
<proteinExistence type="predicted"/>
<evidence type="ECO:0000256" key="2">
    <source>
        <dbReference type="ARBA" id="ARBA00022723"/>
    </source>
</evidence>
<dbReference type="STRING" id="3469.A0A4Y7K6I1"/>
<keyword evidence="6" id="KW-1185">Reference proteome</keyword>
<protein>
    <recommendedName>
        <fullName evidence="7">2Fe-2S ferredoxin-type domain-containing protein</fullName>
    </recommendedName>
</protein>
<dbReference type="PANTHER" id="PTHR23426:SF77">
    <property type="entry name" value="2FE-2S FERREDOXIN-TYPE DOMAIN-CONTAINING PROTEIN"/>
    <property type="match status" value="1"/>
</dbReference>
<evidence type="ECO:0008006" key="7">
    <source>
        <dbReference type="Google" id="ProtNLM"/>
    </source>
</evidence>
<reference evidence="5 6" key="1">
    <citation type="journal article" date="2018" name="Science">
        <title>The opium poppy genome and morphinan production.</title>
        <authorList>
            <person name="Guo L."/>
            <person name="Winzer T."/>
            <person name="Yang X."/>
            <person name="Li Y."/>
            <person name="Ning Z."/>
            <person name="He Z."/>
            <person name="Teodor R."/>
            <person name="Lu Y."/>
            <person name="Bowser T.A."/>
            <person name="Graham I.A."/>
            <person name="Ye K."/>
        </authorList>
    </citation>
    <scope>NUCLEOTIDE SEQUENCE [LARGE SCALE GENOMIC DNA]</scope>
    <source>
        <strain evidence="6">cv. HN1</strain>
        <tissue evidence="5">Leaves</tissue>
    </source>
</reference>
<dbReference type="GO" id="GO:0005739">
    <property type="term" value="C:mitochondrion"/>
    <property type="evidence" value="ECO:0007669"/>
    <property type="project" value="TreeGrafter"/>
</dbReference>
<evidence type="ECO:0000313" key="5">
    <source>
        <dbReference type="EMBL" id="RZC67821.1"/>
    </source>
</evidence>
<keyword evidence="2" id="KW-0479">Metal-binding</keyword>
<dbReference type="Proteomes" id="UP000316621">
    <property type="component" value="Chromosome 6"/>
</dbReference>
<dbReference type="InterPro" id="IPR001055">
    <property type="entry name" value="Adrenodoxin-like"/>
</dbReference>
<dbReference type="GO" id="GO:0140647">
    <property type="term" value="P:P450-containing electron transport chain"/>
    <property type="evidence" value="ECO:0007669"/>
    <property type="project" value="InterPro"/>
</dbReference>
<evidence type="ECO:0000256" key="3">
    <source>
        <dbReference type="ARBA" id="ARBA00023004"/>
    </source>
</evidence>
<sequence>MIVFIFAFQSNGSKVTHLNPESTHPVPSFRRIVVVLILVSEEEAAKCSIHSRCVTRDVSWSRSSSLLMMTVDTELSRDGRELVSPRCGVDTPRMKPKMHRSRLGCQVIARPELDGIRLALPAATRNFAVDGHVPKPH</sequence>
<dbReference type="AlphaFoldDB" id="A0A4Y7K6I1"/>
<dbReference type="Gramene" id="RZC67821">
    <property type="protein sequence ID" value="RZC67821"/>
    <property type="gene ID" value="C5167_011503"/>
</dbReference>
<dbReference type="Gene3D" id="3.10.20.30">
    <property type="match status" value="1"/>
</dbReference>
<dbReference type="InterPro" id="IPR012675">
    <property type="entry name" value="Beta-grasp_dom_sf"/>
</dbReference>
<dbReference type="PANTHER" id="PTHR23426">
    <property type="entry name" value="FERREDOXIN/ADRENODOXIN"/>
    <property type="match status" value="1"/>
</dbReference>
<dbReference type="GO" id="GO:0051537">
    <property type="term" value="F:2 iron, 2 sulfur cluster binding"/>
    <property type="evidence" value="ECO:0007669"/>
    <property type="project" value="UniProtKB-KW"/>
</dbReference>
<evidence type="ECO:0000256" key="1">
    <source>
        <dbReference type="ARBA" id="ARBA00022714"/>
    </source>
</evidence>
<keyword evidence="3" id="KW-0408">Iron</keyword>
<dbReference type="GO" id="GO:0009055">
    <property type="term" value="F:electron transfer activity"/>
    <property type="evidence" value="ECO:0007669"/>
    <property type="project" value="TreeGrafter"/>
</dbReference>
<keyword evidence="4" id="KW-0411">Iron-sulfur</keyword>
<evidence type="ECO:0000256" key="4">
    <source>
        <dbReference type="ARBA" id="ARBA00023014"/>
    </source>
</evidence>
<dbReference type="EMBL" id="CM010720">
    <property type="protein sequence ID" value="RZC67821.1"/>
    <property type="molecule type" value="Genomic_DNA"/>
</dbReference>
<name>A0A4Y7K6I1_PAPSO</name>
<dbReference type="GO" id="GO:0046872">
    <property type="term" value="F:metal ion binding"/>
    <property type="evidence" value="ECO:0007669"/>
    <property type="project" value="UniProtKB-KW"/>
</dbReference>
<accession>A0A4Y7K6I1</accession>
<gene>
    <name evidence="5" type="ORF">C5167_011503</name>
</gene>
<keyword evidence="1" id="KW-0001">2Fe-2S</keyword>